<dbReference type="OrthoDB" id="3223416at2759"/>
<accession>A0A4Z1INT7</accession>
<organism evidence="2 3">
    <name type="scientific">Botryotinia convoluta</name>
    <dbReference type="NCBI Taxonomy" id="54673"/>
    <lineage>
        <taxon>Eukaryota</taxon>
        <taxon>Fungi</taxon>
        <taxon>Dikarya</taxon>
        <taxon>Ascomycota</taxon>
        <taxon>Pezizomycotina</taxon>
        <taxon>Leotiomycetes</taxon>
        <taxon>Helotiales</taxon>
        <taxon>Sclerotiniaceae</taxon>
        <taxon>Botryotinia</taxon>
    </lineage>
</organism>
<proteinExistence type="predicted"/>
<dbReference type="AlphaFoldDB" id="A0A4Z1INT7"/>
<evidence type="ECO:0000313" key="3">
    <source>
        <dbReference type="Proteomes" id="UP000297527"/>
    </source>
</evidence>
<evidence type="ECO:0000256" key="1">
    <source>
        <dbReference type="SAM" id="SignalP"/>
    </source>
</evidence>
<gene>
    <name evidence="2" type="ORF">BCON_0015g00140</name>
</gene>
<feature type="signal peptide" evidence="1">
    <location>
        <begin position="1"/>
        <end position="19"/>
    </location>
</feature>
<dbReference type="Proteomes" id="UP000297527">
    <property type="component" value="Unassembled WGS sequence"/>
</dbReference>
<evidence type="ECO:0008006" key="4">
    <source>
        <dbReference type="Google" id="ProtNLM"/>
    </source>
</evidence>
<feature type="chain" id="PRO_5021388983" description="Small secreted protein" evidence="1">
    <location>
        <begin position="20"/>
        <end position="175"/>
    </location>
</feature>
<evidence type="ECO:0000313" key="2">
    <source>
        <dbReference type="EMBL" id="TGO63086.1"/>
    </source>
</evidence>
<comment type="caution">
    <text evidence="2">The sequence shown here is derived from an EMBL/GenBank/DDBJ whole genome shotgun (WGS) entry which is preliminary data.</text>
</comment>
<sequence length="175" mass="18544">MYSQYLLSLAVLTANLVSASRNPTYFNLTAISAVNNVSLFQCWQLTTPITSSAQNGLSGSMVQQLGALNGNATYGYLPANFPGANHPAPGNQYVVVLSGKMRVTVPNTTERAIFTGGANSVIIAADTADKSIIGHVTGTLDEPVAALQIPFLNGQIPPYKVLYNGTCKSRELNFC</sequence>
<keyword evidence="1" id="KW-0732">Signal</keyword>
<reference evidence="2 3" key="1">
    <citation type="submission" date="2017-12" db="EMBL/GenBank/DDBJ databases">
        <title>Comparative genomics of Botrytis spp.</title>
        <authorList>
            <person name="Valero-Jimenez C.A."/>
            <person name="Tapia P."/>
            <person name="Veloso J."/>
            <person name="Silva-Moreno E."/>
            <person name="Staats M."/>
            <person name="Valdes J.H."/>
            <person name="Van Kan J.A.L."/>
        </authorList>
    </citation>
    <scope>NUCLEOTIDE SEQUENCE [LARGE SCALE GENOMIC DNA]</scope>
    <source>
        <strain evidence="2 3">MUCL11595</strain>
    </source>
</reference>
<protein>
    <recommendedName>
        <fullName evidence="4">Small secreted protein</fullName>
    </recommendedName>
</protein>
<dbReference type="EMBL" id="PQXN01000015">
    <property type="protein sequence ID" value="TGO63086.1"/>
    <property type="molecule type" value="Genomic_DNA"/>
</dbReference>
<keyword evidence="3" id="KW-1185">Reference proteome</keyword>
<name>A0A4Z1INT7_9HELO</name>